<dbReference type="EMBL" id="BARU01039068">
    <property type="protein sequence ID" value="GAH77455.1"/>
    <property type="molecule type" value="Genomic_DNA"/>
</dbReference>
<name>X1J7K5_9ZZZZ</name>
<gene>
    <name evidence="1" type="ORF">S03H2_60598</name>
</gene>
<dbReference type="AlphaFoldDB" id="X1J7K5"/>
<organism evidence="1">
    <name type="scientific">marine sediment metagenome</name>
    <dbReference type="NCBI Taxonomy" id="412755"/>
    <lineage>
        <taxon>unclassified sequences</taxon>
        <taxon>metagenomes</taxon>
        <taxon>ecological metagenomes</taxon>
    </lineage>
</organism>
<sequence>MWKAIYNFLKKFDLEFFPQEIYHKELYFNENLYALLKKEFPNIELNRMISGLIHVDLSEGKKAIEIKKLERNTPKDELMGQIKEYLRIGTFLYGMIFGIDYTTS</sequence>
<reference evidence="1" key="1">
    <citation type="journal article" date="2014" name="Front. Microbiol.">
        <title>High frequency of phylogenetically diverse reductive dehalogenase-homologous genes in deep subseafloor sedimentary metagenomes.</title>
        <authorList>
            <person name="Kawai M."/>
            <person name="Futagami T."/>
            <person name="Toyoda A."/>
            <person name="Takaki Y."/>
            <person name="Nishi S."/>
            <person name="Hori S."/>
            <person name="Arai W."/>
            <person name="Tsubouchi T."/>
            <person name="Morono Y."/>
            <person name="Uchiyama I."/>
            <person name="Ito T."/>
            <person name="Fujiyama A."/>
            <person name="Inagaki F."/>
            <person name="Takami H."/>
        </authorList>
    </citation>
    <scope>NUCLEOTIDE SEQUENCE</scope>
    <source>
        <strain evidence="1">Expedition CK06-06</strain>
    </source>
</reference>
<comment type="caution">
    <text evidence="1">The sequence shown here is derived from an EMBL/GenBank/DDBJ whole genome shotgun (WGS) entry which is preliminary data.</text>
</comment>
<accession>X1J7K5</accession>
<proteinExistence type="predicted"/>
<protein>
    <submittedName>
        <fullName evidence="1">Uncharacterized protein</fullName>
    </submittedName>
</protein>
<evidence type="ECO:0000313" key="1">
    <source>
        <dbReference type="EMBL" id="GAH77455.1"/>
    </source>
</evidence>